<comment type="caution">
    <text evidence="6">The sequence shown here is derived from an EMBL/GenBank/DDBJ whole genome shotgun (WGS) entry which is preliminary data.</text>
</comment>
<proteinExistence type="predicted"/>
<dbReference type="GO" id="GO:0003677">
    <property type="term" value="F:DNA binding"/>
    <property type="evidence" value="ECO:0007669"/>
    <property type="project" value="UniProtKB-KW"/>
</dbReference>
<dbReference type="Proteomes" id="UP001159364">
    <property type="component" value="Linkage Group LG12"/>
</dbReference>
<dbReference type="InterPro" id="IPR036093">
    <property type="entry name" value="NAC_dom_sf"/>
</dbReference>
<evidence type="ECO:0000256" key="1">
    <source>
        <dbReference type="ARBA" id="ARBA00023015"/>
    </source>
</evidence>
<dbReference type="Gene3D" id="2.170.150.80">
    <property type="entry name" value="NAC domain"/>
    <property type="match status" value="1"/>
</dbReference>
<feature type="domain" description="NAC" evidence="5">
    <location>
        <begin position="39"/>
        <end position="184"/>
    </location>
</feature>
<gene>
    <name evidence="6" type="ORF">K2173_003404</name>
</gene>
<accession>A0AAV8S8I4</accession>
<evidence type="ECO:0000256" key="4">
    <source>
        <dbReference type="ARBA" id="ARBA00023242"/>
    </source>
</evidence>
<organism evidence="6 7">
    <name type="scientific">Erythroxylum novogranatense</name>
    <dbReference type="NCBI Taxonomy" id="1862640"/>
    <lineage>
        <taxon>Eukaryota</taxon>
        <taxon>Viridiplantae</taxon>
        <taxon>Streptophyta</taxon>
        <taxon>Embryophyta</taxon>
        <taxon>Tracheophyta</taxon>
        <taxon>Spermatophyta</taxon>
        <taxon>Magnoliopsida</taxon>
        <taxon>eudicotyledons</taxon>
        <taxon>Gunneridae</taxon>
        <taxon>Pentapetalae</taxon>
        <taxon>rosids</taxon>
        <taxon>fabids</taxon>
        <taxon>Malpighiales</taxon>
        <taxon>Erythroxylaceae</taxon>
        <taxon>Erythroxylum</taxon>
    </lineage>
</organism>
<evidence type="ECO:0000313" key="7">
    <source>
        <dbReference type="Proteomes" id="UP001159364"/>
    </source>
</evidence>
<keyword evidence="7" id="KW-1185">Reference proteome</keyword>
<dbReference type="SUPFAM" id="SSF101941">
    <property type="entry name" value="NAC domain"/>
    <property type="match status" value="1"/>
</dbReference>
<evidence type="ECO:0000256" key="3">
    <source>
        <dbReference type="ARBA" id="ARBA00023163"/>
    </source>
</evidence>
<reference evidence="6 7" key="1">
    <citation type="submission" date="2021-09" db="EMBL/GenBank/DDBJ databases">
        <title>Genomic insights and catalytic innovation underlie evolution of tropane alkaloids biosynthesis.</title>
        <authorList>
            <person name="Wang Y.-J."/>
            <person name="Tian T."/>
            <person name="Huang J.-P."/>
            <person name="Huang S.-X."/>
        </authorList>
    </citation>
    <scope>NUCLEOTIDE SEQUENCE [LARGE SCALE GENOMIC DNA]</scope>
    <source>
        <strain evidence="6">KIB-2018</strain>
        <tissue evidence="6">Leaf</tissue>
    </source>
</reference>
<name>A0AAV8S8I4_9ROSI</name>
<dbReference type="AlphaFoldDB" id="A0AAV8S8I4"/>
<dbReference type="GO" id="GO:0006355">
    <property type="term" value="P:regulation of DNA-templated transcription"/>
    <property type="evidence" value="ECO:0007669"/>
    <property type="project" value="InterPro"/>
</dbReference>
<dbReference type="PANTHER" id="PTHR31744">
    <property type="entry name" value="PROTEIN CUP-SHAPED COTYLEDON 2-RELATED"/>
    <property type="match status" value="1"/>
</dbReference>
<dbReference type="PROSITE" id="PS51005">
    <property type="entry name" value="NAC"/>
    <property type="match status" value="1"/>
</dbReference>
<keyword evidence="2" id="KW-0238">DNA-binding</keyword>
<keyword evidence="3" id="KW-0804">Transcription</keyword>
<dbReference type="InterPro" id="IPR003441">
    <property type="entry name" value="NAC-dom"/>
</dbReference>
<dbReference type="Pfam" id="PF02365">
    <property type="entry name" value="NAM"/>
    <property type="match status" value="1"/>
</dbReference>
<evidence type="ECO:0000256" key="2">
    <source>
        <dbReference type="ARBA" id="ARBA00023125"/>
    </source>
</evidence>
<sequence>MSVSLSHRQPLNFLNTSLHCRKRNEYNLPTGMTTVPHKPVVGFRFHPTDKELLSHFLRSKNQGLDYKVQGINVVNLCNFEPWDLPAQSYMGSDDGIWYFFCSRDFKYSKSKRRNRTTEKGYWKPTGKPRRIPSNKKPIGWKKTLVFYLGRPKGTRTNWVIHEYDFCAPALDLQGDFVLCRLKLKSENIGQNEISYVENEFQSDVNTSMTSAGTPLITPSNLENQNWIAPSNLENQIPIAPSNLENQIAPSNLENQTLVAPSDLENALIPFNFESQICEGIPPAMIACDLENTSSYWKDDLILLSDFENYPSTNSHNQENLAYGECVLSSMAIPFGFGYESPDDKVDCLFISDLENQIPNFDSKGGDPSSVREPEIDKDELNCLMGDDSVKFSSEEKAEIPVTQDGASSSLKSSLSGFESQNTDEYWISLMSLYSESGEVQVTMSEVEVNLCLPECNFGPEDLNGLCSLK</sequence>
<protein>
    <recommendedName>
        <fullName evidence="5">NAC domain-containing protein</fullName>
    </recommendedName>
</protein>
<evidence type="ECO:0000259" key="5">
    <source>
        <dbReference type="PROSITE" id="PS51005"/>
    </source>
</evidence>
<dbReference type="EMBL" id="JAIWQS010000012">
    <property type="protein sequence ID" value="KAJ8748506.1"/>
    <property type="molecule type" value="Genomic_DNA"/>
</dbReference>
<evidence type="ECO:0000313" key="6">
    <source>
        <dbReference type="EMBL" id="KAJ8748506.1"/>
    </source>
</evidence>
<keyword evidence="4" id="KW-0539">Nucleus</keyword>
<keyword evidence="1" id="KW-0805">Transcription regulation</keyword>